<gene>
    <name evidence="1" type="ORF">KC19_7G017100</name>
</gene>
<dbReference type="PANTHER" id="PTHR37886:SF1">
    <property type="entry name" value="S-ADENOSYL-L-METHIONINE-DEPENDENT METHYLTRANSFERASES SUPERFAMILY PROTEIN"/>
    <property type="match status" value="1"/>
</dbReference>
<dbReference type="PANTHER" id="PTHR37886">
    <property type="entry name" value="S-ADENOSYL-L-METHIONINE-DEPENDENT METHYLTRANSFERASES SUPERFAMILY PROTEIN"/>
    <property type="match status" value="1"/>
</dbReference>
<dbReference type="EMBL" id="CM026428">
    <property type="protein sequence ID" value="KAG0565830.1"/>
    <property type="molecule type" value="Genomic_DNA"/>
</dbReference>
<accession>A0A8T0H3E2</accession>
<dbReference type="InterPro" id="IPR029063">
    <property type="entry name" value="SAM-dependent_MTases_sf"/>
</dbReference>
<evidence type="ECO:0000313" key="1">
    <source>
        <dbReference type="EMBL" id="KAG0565830.1"/>
    </source>
</evidence>
<name>A0A8T0H3E2_CERPU</name>
<keyword evidence="2" id="KW-1185">Reference proteome</keyword>
<comment type="caution">
    <text evidence="1">The sequence shown here is derived from an EMBL/GenBank/DDBJ whole genome shotgun (WGS) entry which is preliminary data.</text>
</comment>
<proteinExistence type="predicted"/>
<sequence length="351" mass="39375">MSMSQLMALLGSWGDGVCNMLSSKYSKLLLAGLVCPLLLLLLLIPLSRMSMLPLSTSGWRRCACELCESKGMGVEVHAEVRGVPSPSDVEWVHRQVQPLKRLVAGGGGAWVAPRKGINPRTRQQQLVDLRRFHGISHYENGSRSGVECPGELLVEHHHSYYGEPWAGGRDVFEFLATAMSLQPRHRVLEIGCGTLRVGLHFIRFLHASNFFCLERDALSLAAALLYELPANGLLNKRPLLLLGDDLQDASELLHGPPFDLVYASAVFLHMPDATVWKTVSVLAKRLADPHGRLFVSHNIKFCTRLSWTECESRLRKSGLQYVGKQTHDSLLFNHFEVWYEFKRHMDTNLEA</sequence>
<dbReference type="Gene3D" id="3.40.50.150">
    <property type="entry name" value="Vaccinia Virus protein VP39"/>
    <property type="match status" value="1"/>
</dbReference>
<dbReference type="SUPFAM" id="SSF53335">
    <property type="entry name" value="S-adenosyl-L-methionine-dependent methyltransferases"/>
    <property type="match status" value="1"/>
</dbReference>
<reference evidence="1" key="1">
    <citation type="submission" date="2020-06" db="EMBL/GenBank/DDBJ databases">
        <title>WGS assembly of Ceratodon purpureus strain R40.</title>
        <authorList>
            <person name="Carey S.B."/>
            <person name="Jenkins J."/>
            <person name="Shu S."/>
            <person name="Lovell J.T."/>
            <person name="Sreedasyam A."/>
            <person name="Maumus F."/>
            <person name="Tiley G.P."/>
            <person name="Fernandez-Pozo N."/>
            <person name="Barry K."/>
            <person name="Chen C."/>
            <person name="Wang M."/>
            <person name="Lipzen A."/>
            <person name="Daum C."/>
            <person name="Saski C.A."/>
            <person name="Payton A.C."/>
            <person name="Mcbreen J.C."/>
            <person name="Conrad R.E."/>
            <person name="Kollar L.M."/>
            <person name="Olsson S."/>
            <person name="Huttunen S."/>
            <person name="Landis J.B."/>
            <person name="Wickett N.J."/>
            <person name="Johnson M.G."/>
            <person name="Rensing S.A."/>
            <person name="Grimwood J."/>
            <person name="Schmutz J."/>
            <person name="Mcdaniel S.F."/>
        </authorList>
    </citation>
    <scope>NUCLEOTIDE SEQUENCE</scope>
    <source>
        <strain evidence="1">R40</strain>
    </source>
</reference>
<dbReference type="AlphaFoldDB" id="A0A8T0H3E2"/>
<evidence type="ECO:0000313" key="2">
    <source>
        <dbReference type="Proteomes" id="UP000822688"/>
    </source>
</evidence>
<protein>
    <submittedName>
        <fullName evidence="1">Uncharacterized protein</fullName>
    </submittedName>
</protein>
<dbReference type="Proteomes" id="UP000822688">
    <property type="component" value="Chromosome 7"/>
</dbReference>
<organism evidence="1 2">
    <name type="scientific">Ceratodon purpureus</name>
    <name type="common">Fire moss</name>
    <name type="synonym">Dicranum purpureum</name>
    <dbReference type="NCBI Taxonomy" id="3225"/>
    <lineage>
        <taxon>Eukaryota</taxon>
        <taxon>Viridiplantae</taxon>
        <taxon>Streptophyta</taxon>
        <taxon>Embryophyta</taxon>
        <taxon>Bryophyta</taxon>
        <taxon>Bryophytina</taxon>
        <taxon>Bryopsida</taxon>
        <taxon>Dicranidae</taxon>
        <taxon>Pseudoditrichales</taxon>
        <taxon>Ditrichaceae</taxon>
        <taxon>Ceratodon</taxon>
    </lineage>
</organism>